<dbReference type="EMBL" id="CM041551">
    <property type="protein sequence ID" value="KAI3354735.1"/>
    <property type="molecule type" value="Genomic_DNA"/>
</dbReference>
<reference evidence="1" key="1">
    <citation type="submission" date="2022-04" db="EMBL/GenBank/DDBJ databases">
        <title>Jade perch genome.</title>
        <authorList>
            <person name="Chao B."/>
        </authorList>
    </citation>
    <scope>NUCLEOTIDE SEQUENCE</scope>
    <source>
        <strain evidence="1">CB-2022</strain>
    </source>
</reference>
<comment type="caution">
    <text evidence="1">The sequence shown here is derived from an EMBL/GenBank/DDBJ whole genome shotgun (WGS) entry which is preliminary data.</text>
</comment>
<organism evidence="1 2">
    <name type="scientific">Scortum barcoo</name>
    <name type="common">barcoo grunter</name>
    <dbReference type="NCBI Taxonomy" id="214431"/>
    <lineage>
        <taxon>Eukaryota</taxon>
        <taxon>Metazoa</taxon>
        <taxon>Chordata</taxon>
        <taxon>Craniata</taxon>
        <taxon>Vertebrata</taxon>
        <taxon>Euteleostomi</taxon>
        <taxon>Actinopterygii</taxon>
        <taxon>Neopterygii</taxon>
        <taxon>Teleostei</taxon>
        <taxon>Neoteleostei</taxon>
        <taxon>Acanthomorphata</taxon>
        <taxon>Eupercaria</taxon>
        <taxon>Centrarchiformes</taxon>
        <taxon>Terapontoidei</taxon>
        <taxon>Terapontidae</taxon>
        <taxon>Scortum</taxon>
    </lineage>
</organism>
<proteinExistence type="predicted"/>
<evidence type="ECO:0000313" key="1">
    <source>
        <dbReference type="EMBL" id="KAI3354735.1"/>
    </source>
</evidence>
<evidence type="ECO:0000313" key="2">
    <source>
        <dbReference type="Proteomes" id="UP000831701"/>
    </source>
</evidence>
<sequence>MPVGHKERQHKHAGKADRWIDYSTGEPALRRRSLVERDKGRCQSPREANQSGRNVYMVQDAEQKDIIIAFIEKRDCSNPISTTESCHTCPLCFLTLKPFSDMEYPVVWRRSHVPTVFISSQPETYPGWMQDKLITRLLHLIRLASSLEAKRTAINALPAPSSKPTSLLAKHQTEAMYPTHILDSWVGTRDWRLLVDLDQRLCFPAEIAATNFRPDLVFWSSSLLSAFIVELTVPWEDAVGEAYEQKSLKYSELAADTERRGWKTKVYPVEVGCRGFVCRSAIRLLKELGIRGQALRQAVNSLSNAAEQFSQ</sequence>
<gene>
    <name evidence="1" type="ORF">L3Q82_004569</name>
</gene>
<dbReference type="Proteomes" id="UP000831701">
    <property type="component" value="Chromosome 21"/>
</dbReference>
<keyword evidence="2" id="KW-1185">Reference proteome</keyword>
<accession>A0ACB8VH77</accession>
<protein>
    <submittedName>
        <fullName evidence="1">Uncharacterized protein</fullName>
    </submittedName>
</protein>
<name>A0ACB8VH77_9TELE</name>